<dbReference type="EMBL" id="LUKF01000005">
    <property type="protein sequence ID" value="KYG69890.1"/>
    <property type="molecule type" value="Genomic_DNA"/>
</dbReference>
<dbReference type="AlphaFoldDB" id="A0A150WTJ5"/>
<protein>
    <recommendedName>
        <fullName evidence="4">Methyltransferase</fullName>
    </recommendedName>
</protein>
<feature type="transmembrane region" description="Helical" evidence="1">
    <location>
        <begin position="192"/>
        <end position="211"/>
    </location>
</feature>
<keyword evidence="1" id="KW-0812">Transmembrane</keyword>
<evidence type="ECO:0000313" key="3">
    <source>
        <dbReference type="Proteomes" id="UP000075391"/>
    </source>
</evidence>
<evidence type="ECO:0000313" key="2">
    <source>
        <dbReference type="EMBL" id="KYG69890.1"/>
    </source>
</evidence>
<dbReference type="InterPro" id="IPR029063">
    <property type="entry name" value="SAM-dependent_MTases_sf"/>
</dbReference>
<sequence>MSEFQKIDGIYFSESKKNVSYPEQGNDTYFEIEDKSFWFKHRNLIIEKVLKKYVPEMIDFYDLGGGNGFVAQKIASMGYSVTLVEAGSGVFNALKRGIDNVYCADIVGFKSTKPNAVVGLFDVIEHFDKPENVYKSIHENMPGVSKLILTVPAYNWLWSDEDIRAGHFRRYTMTSLRKELNDAGYEVVFSSYFFSFLILPIFLFRTVPYLLRKMSREQKNKAGIQEHRSSHIGQIQNLVEKLLSVEGSLLGKIPFGGSIIVVAKNKKQI</sequence>
<gene>
    <name evidence="2" type="ORF">AZI85_15975</name>
</gene>
<evidence type="ECO:0008006" key="4">
    <source>
        <dbReference type="Google" id="ProtNLM"/>
    </source>
</evidence>
<dbReference type="OrthoDB" id="9810247at2"/>
<dbReference type="RefSeq" id="WP_063243102.1">
    <property type="nucleotide sequence ID" value="NZ_LUKF01000005.1"/>
</dbReference>
<dbReference type="Gene3D" id="3.40.50.150">
    <property type="entry name" value="Vaccinia Virus protein VP39"/>
    <property type="match status" value="1"/>
</dbReference>
<keyword evidence="1" id="KW-0472">Membrane</keyword>
<organism evidence="2 3">
    <name type="scientific">Bdellovibrio bacteriovorus</name>
    <dbReference type="NCBI Taxonomy" id="959"/>
    <lineage>
        <taxon>Bacteria</taxon>
        <taxon>Pseudomonadati</taxon>
        <taxon>Bdellovibrionota</taxon>
        <taxon>Bdellovibrionia</taxon>
        <taxon>Bdellovibrionales</taxon>
        <taxon>Pseudobdellovibrionaceae</taxon>
        <taxon>Bdellovibrio</taxon>
    </lineage>
</organism>
<evidence type="ECO:0000256" key="1">
    <source>
        <dbReference type="SAM" id="Phobius"/>
    </source>
</evidence>
<dbReference type="Proteomes" id="UP000075391">
    <property type="component" value="Unassembled WGS sequence"/>
</dbReference>
<dbReference type="Pfam" id="PF13489">
    <property type="entry name" value="Methyltransf_23"/>
    <property type="match status" value="1"/>
</dbReference>
<name>A0A150WTJ5_BDEBC</name>
<dbReference type="SUPFAM" id="SSF53335">
    <property type="entry name" value="S-adenosyl-L-methionine-dependent methyltransferases"/>
    <property type="match status" value="1"/>
</dbReference>
<accession>A0A150WTJ5</accession>
<keyword evidence="1" id="KW-1133">Transmembrane helix</keyword>
<comment type="caution">
    <text evidence="2">The sequence shown here is derived from an EMBL/GenBank/DDBJ whole genome shotgun (WGS) entry which is preliminary data.</text>
</comment>
<reference evidence="2 3" key="1">
    <citation type="submission" date="2016-03" db="EMBL/GenBank/DDBJ databases">
        <authorList>
            <person name="Ploux O."/>
        </authorList>
    </citation>
    <scope>NUCLEOTIDE SEQUENCE [LARGE SCALE GENOMIC DNA]</scope>
    <source>
        <strain evidence="2 3">BER2</strain>
    </source>
</reference>
<proteinExistence type="predicted"/>